<dbReference type="SUPFAM" id="SSF56112">
    <property type="entry name" value="Protein kinase-like (PK-like)"/>
    <property type="match status" value="1"/>
</dbReference>
<dbReference type="AlphaFoldDB" id="A0A6J4UFC9"/>
<dbReference type="PANTHER" id="PTHR21310">
    <property type="entry name" value="AMINOGLYCOSIDE PHOSPHOTRANSFERASE-RELATED-RELATED"/>
    <property type="match status" value="1"/>
</dbReference>
<dbReference type="Pfam" id="PF01636">
    <property type="entry name" value="APH"/>
    <property type="match status" value="1"/>
</dbReference>
<dbReference type="InterPro" id="IPR011009">
    <property type="entry name" value="Kinase-like_dom_sf"/>
</dbReference>
<organism evidence="2">
    <name type="scientific">uncultured Thermomicrobiales bacterium</name>
    <dbReference type="NCBI Taxonomy" id="1645740"/>
    <lineage>
        <taxon>Bacteria</taxon>
        <taxon>Pseudomonadati</taxon>
        <taxon>Thermomicrobiota</taxon>
        <taxon>Thermomicrobia</taxon>
        <taxon>Thermomicrobiales</taxon>
        <taxon>environmental samples</taxon>
    </lineage>
</organism>
<evidence type="ECO:0000259" key="1">
    <source>
        <dbReference type="Pfam" id="PF01636"/>
    </source>
</evidence>
<dbReference type="Gene3D" id="3.90.1200.10">
    <property type="match status" value="1"/>
</dbReference>
<dbReference type="Gene3D" id="3.30.200.150">
    <property type="match status" value="1"/>
</dbReference>
<gene>
    <name evidence="2" type="ORF">AVDCRST_MAG87-644</name>
</gene>
<proteinExistence type="predicted"/>
<accession>A0A6J4UFC9</accession>
<dbReference type="EMBL" id="CADCWJ010000157">
    <property type="protein sequence ID" value="CAA9548183.1"/>
    <property type="molecule type" value="Genomic_DNA"/>
</dbReference>
<feature type="domain" description="Aminoglycoside phosphotransferase" evidence="1">
    <location>
        <begin position="52"/>
        <end position="289"/>
    </location>
</feature>
<sequence length="352" mass="38904">MLQDDVIHRTGSFRRISGAPSRGFPIAPPVEVPEASVQALIRRWFPDARPRIERMGSGGSTPVYRVTFADRDAFLRLGEEPGERRDAEVRVHELMCEAGVPVPRILRWEPEPPELDRSAALTSRMPGRSIEELDLAAAELVAIMRAAGRDLARINAVPVCGYGWVDFVRGADRQLVAEHSTRAEWIAEYLAATATVTASGLLDSAAHPRLTDAMRIWAAIPDRAWSSLAHGDADASHVYADSETHAYTGFIDFGEIRGADPLYDLGHAWIHTGDAFSVEGFDALLAGYRERANLPDNWQGQLRLQATAIATRALAIQLGRPPNAYRRFLSERLHTLLGDAPPPPMIPWRRTL</sequence>
<dbReference type="InterPro" id="IPR051678">
    <property type="entry name" value="AGP_Transferase"/>
</dbReference>
<reference evidence="2" key="1">
    <citation type="submission" date="2020-02" db="EMBL/GenBank/DDBJ databases">
        <authorList>
            <person name="Meier V. D."/>
        </authorList>
    </citation>
    <scope>NUCLEOTIDE SEQUENCE</scope>
    <source>
        <strain evidence="2">AVDCRST_MAG87</strain>
    </source>
</reference>
<protein>
    <recommendedName>
        <fullName evidence="1">Aminoglycoside phosphotransferase domain-containing protein</fullName>
    </recommendedName>
</protein>
<dbReference type="InterPro" id="IPR002575">
    <property type="entry name" value="Aminoglycoside_PTrfase"/>
</dbReference>
<evidence type="ECO:0000313" key="2">
    <source>
        <dbReference type="EMBL" id="CAA9548183.1"/>
    </source>
</evidence>
<name>A0A6J4UFC9_9BACT</name>